<dbReference type="RefSeq" id="WP_085882010.1">
    <property type="nucleotide sequence ID" value="NZ_FWFR01000001.1"/>
</dbReference>
<dbReference type="NCBIfam" id="TIGR02122">
    <property type="entry name" value="TRAP_TAXI"/>
    <property type="match status" value="1"/>
</dbReference>
<dbReference type="Pfam" id="PF16868">
    <property type="entry name" value="NMT1_3"/>
    <property type="match status" value="1"/>
</dbReference>
<dbReference type="Proteomes" id="UP000193200">
    <property type="component" value="Unassembled WGS sequence"/>
</dbReference>
<sequence length="345" mass="36474">MDDRRTTASAAARRILAWLLVALGVVVLPGLSAAQDLRFFQIGTGSTGGTYFPIGSLIAGAISNPPGSRACDDGGSCGVPGLIATALTTQGSVANLRAVASGRLESGLAQSDIVHSIFDGGAAKVADDQPLDDIRVIANLYPESVHVVVREQPDLIAIGDLRGRRVSLDRPGSGTRINARNILDIYGLGGDAVQEFAVSPEKAADMLLAGELDAFIFVAGYPTPVVTELADLGAIRLLPIEGDKAAELLARYRFLSPDHIPRNAYPLLPDVPTVAVVTQWVVSKDLDEALVYDVLTALFHPSNRALLDSGHPKGRQIRVDSAVPAEGPPLHPGARRFYQERGLLK</sequence>
<dbReference type="InterPro" id="IPR011852">
    <property type="entry name" value="TRAP_TAXI"/>
</dbReference>
<evidence type="ECO:0000313" key="2">
    <source>
        <dbReference type="Proteomes" id="UP000193200"/>
    </source>
</evidence>
<name>A0A1Y5RSP3_9PROT</name>
<reference evidence="1 2" key="1">
    <citation type="submission" date="2017-03" db="EMBL/GenBank/DDBJ databases">
        <authorList>
            <person name="Afonso C.L."/>
            <person name="Miller P.J."/>
            <person name="Scott M.A."/>
            <person name="Spackman E."/>
            <person name="Goraichik I."/>
            <person name="Dimitrov K.M."/>
            <person name="Suarez D.L."/>
            <person name="Swayne D.E."/>
        </authorList>
    </citation>
    <scope>NUCLEOTIDE SEQUENCE [LARGE SCALE GENOMIC DNA]</scope>
    <source>
        <strain evidence="1 2">CECT 7691</strain>
    </source>
</reference>
<accession>A0A1Y5RSP3</accession>
<keyword evidence="2" id="KW-1185">Reference proteome</keyword>
<evidence type="ECO:0008006" key="3">
    <source>
        <dbReference type="Google" id="ProtNLM"/>
    </source>
</evidence>
<dbReference type="AlphaFoldDB" id="A0A1Y5RSP3"/>
<dbReference type="SUPFAM" id="SSF53850">
    <property type="entry name" value="Periplasmic binding protein-like II"/>
    <property type="match status" value="1"/>
</dbReference>
<evidence type="ECO:0000313" key="1">
    <source>
        <dbReference type="EMBL" id="SLN24535.1"/>
    </source>
</evidence>
<dbReference type="OrthoDB" id="9776669at2"/>
<organism evidence="1 2">
    <name type="scientific">Oceanibacterium hippocampi</name>
    <dbReference type="NCBI Taxonomy" id="745714"/>
    <lineage>
        <taxon>Bacteria</taxon>
        <taxon>Pseudomonadati</taxon>
        <taxon>Pseudomonadota</taxon>
        <taxon>Alphaproteobacteria</taxon>
        <taxon>Sneathiellales</taxon>
        <taxon>Sneathiellaceae</taxon>
        <taxon>Oceanibacterium</taxon>
    </lineage>
</organism>
<dbReference type="InParanoid" id="A0A1Y5RSP3"/>
<dbReference type="CDD" id="cd13520">
    <property type="entry name" value="PBP2_TAXI_TRAP"/>
    <property type="match status" value="1"/>
</dbReference>
<protein>
    <recommendedName>
        <fullName evidence="3">Alkanesulfonate transporter substrate-binding subunit</fullName>
    </recommendedName>
</protein>
<proteinExistence type="predicted"/>
<dbReference type="Gene3D" id="3.40.190.10">
    <property type="entry name" value="Periplasmic binding protein-like II"/>
    <property type="match status" value="2"/>
</dbReference>
<dbReference type="EMBL" id="FWFR01000001">
    <property type="protein sequence ID" value="SLN24535.1"/>
    <property type="molecule type" value="Genomic_DNA"/>
</dbReference>
<gene>
    <name evidence="1" type="ORF">OCH7691_00697</name>
</gene>
<dbReference type="PANTHER" id="PTHR42941:SF1">
    <property type="entry name" value="SLL1037 PROTEIN"/>
    <property type="match status" value="1"/>
</dbReference>
<dbReference type="PANTHER" id="PTHR42941">
    <property type="entry name" value="SLL1037 PROTEIN"/>
    <property type="match status" value="1"/>
</dbReference>